<dbReference type="EMBL" id="JARJJS010000001">
    <property type="protein sequence ID" value="MDF4024154.1"/>
    <property type="molecule type" value="Genomic_DNA"/>
</dbReference>
<keyword evidence="1" id="KW-0732">Signal</keyword>
<comment type="caution">
    <text evidence="2">The sequence shown here is derived from an EMBL/GenBank/DDBJ whole genome shotgun (WGS) entry which is preliminary data.</text>
</comment>
<feature type="signal peptide" evidence="1">
    <location>
        <begin position="1"/>
        <end position="20"/>
    </location>
</feature>
<organism evidence="2 3">
    <name type="scientific">Luteibacter sahnii</name>
    <dbReference type="NCBI Taxonomy" id="3021977"/>
    <lineage>
        <taxon>Bacteria</taxon>
        <taxon>Pseudomonadati</taxon>
        <taxon>Pseudomonadota</taxon>
        <taxon>Gammaproteobacteria</taxon>
        <taxon>Lysobacterales</taxon>
        <taxon>Rhodanobacteraceae</taxon>
        <taxon>Luteibacter</taxon>
    </lineage>
</organism>
<keyword evidence="3" id="KW-1185">Reference proteome</keyword>
<proteinExistence type="predicted"/>
<sequence length="113" mass="12535">MKRQTGVLLVSIFLISSIHATEANKPDMTSDAGLVTFLQRSDLVMSRTLDRCRDVSVDRSGEKAFHMRATCAIKGNPEEDLDCPDYRIEATGTIDTVKRATIRRLTMTLVCTG</sequence>
<evidence type="ECO:0000256" key="1">
    <source>
        <dbReference type="SAM" id="SignalP"/>
    </source>
</evidence>
<dbReference type="Proteomes" id="UP001528850">
    <property type="component" value="Unassembled WGS sequence"/>
</dbReference>
<evidence type="ECO:0000313" key="2">
    <source>
        <dbReference type="EMBL" id="MDF4024154.1"/>
    </source>
</evidence>
<evidence type="ECO:0008006" key="4">
    <source>
        <dbReference type="Google" id="ProtNLM"/>
    </source>
</evidence>
<dbReference type="RefSeq" id="WP_320550484.1">
    <property type="nucleotide sequence ID" value="NZ_JAQLOK010000002.1"/>
</dbReference>
<gene>
    <name evidence="2" type="ORF">P3W24_04105</name>
</gene>
<reference evidence="2 3" key="1">
    <citation type="journal article" date="2024" name="Curr. Microbiol.">
        <title>Luteibacter sahnii sp. nov., A Novel Yellow-Colored Xanthomonadin Pigment Producing Probiotic Bacterium from Healthy Rice Seed Microbiome.</title>
        <authorList>
            <person name="Jaiswal G."/>
            <person name="Rana R."/>
            <person name="Nayak P.K."/>
            <person name="Chouhan R."/>
            <person name="Gandhi S.G."/>
            <person name="Patel H.K."/>
            <person name="Patil P.B."/>
        </authorList>
    </citation>
    <scope>NUCLEOTIDE SEQUENCE [LARGE SCALE GENOMIC DNA]</scope>
    <source>
        <strain evidence="2 3">PPL201</strain>
    </source>
</reference>
<feature type="chain" id="PRO_5046941398" description="UrcA family protein" evidence="1">
    <location>
        <begin position="21"/>
        <end position="113"/>
    </location>
</feature>
<accession>A0ABT6B7T7</accession>
<name>A0ABT6B7T7_9GAMM</name>
<evidence type="ECO:0000313" key="3">
    <source>
        <dbReference type="Proteomes" id="UP001528850"/>
    </source>
</evidence>
<protein>
    <recommendedName>
        <fullName evidence="4">UrcA family protein</fullName>
    </recommendedName>
</protein>